<dbReference type="InterPro" id="IPR036277">
    <property type="entry name" value="SMC_hinge_sf"/>
</dbReference>
<dbReference type="SUPFAM" id="SSF75553">
    <property type="entry name" value="Smc hinge domain"/>
    <property type="match status" value="1"/>
</dbReference>
<dbReference type="Pfam" id="PF02463">
    <property type="entry name" value="SMC_N"/>
    <property type="match status" value="1"/>
</dbReference>
<dbReference type="OrthoDB" id="431497at2759"/>
<keyword evidence="5 9" id="KW-0175">Coiled coil</keyword>
<keyword evidence="4" id="KW-0498">Mitosis</keyword>
<organism evidence="11 12">
    <name type="scientific">Malassezia vespertilionis</name>
    <dbReference type="NCBI Taxonomy" id="2020962"/>
    <lineage>
        <taxon>Eukaryota</taxon>
        <taxon>Fungi</taxon>
        <taxon>Dikarya</taxon>
        <taxon>Basidiomycota</taxon>
        <taxon>Ustilaginomycotina</taxon>
        <taxon>Malasseziomycetes</taxon>
        <taxon>Malasseziales</taxon>
        <taxon>Malasseziaceae</taxon>
        <taxon>Malassezia</taxon>
    </lineage>
</organism>
<evidence type="ECO:0000256" key="3">
    <source>
        <dbReference type="ARBA" id="ARBA00022618"/>
    </source>
</evidence>
<evidence type="ECO:0000256" key="9">
    <source>
        <dbReference type="SAM" id="Coils"/>
    </source>
</evidence>
<gene>
    <name evidence="11" type="primary">SMC3</name>
    <name evidence="11" type="ORF">MVES_000207</name>
</gene>
<accession>A0A2N1JG06</accession>
<keyword evidence="6 8" id="KW-0539">Nucleus</keyword>
<feature type="coiled-coil region" evidence="9">
    <location>
        <begin position="227"/>
        <end position="378"/>
    </location>
</feature>
<evidence type="ECO:0000256" key="2">
    <source>
        <dbReference type="ARBA" id="ARBA00005917"/>
    </source>
</evidence>
<keyword evidence="7" id="KW-0131">Cell cycle</keyword>
<dbReference type="GO" id="GO:0005524">
    <property type="term" value="F:ATP binding"/>
    <property type="evidence" value="ECO:0007669"/>
    <property type="project" value="InterPro"/>
</dbReference>
<dbReference type="PIRSF" id="PIRSF005719">
    <property type="entry name" value="SMC"/>
    <property type="match status" value="1"/>
</dbReference>
<dbReference type="InterPro" id="IPR027417">
    <property type="entry name" value="P-loop_NTPase"/>
</dbReference>
<dbReference type="InterPro" id="IPR024704">
    <property type="entry name" value="SMC"/>
</dbReference>
<dbReference type="Proteomes" id="UP000232875">
    <property type="component" value="Unassembled WGS sequence"/>
</dbReference>
<dbReference type="Gene3D" id="3.40.50.300">
    <property type="entry name" value="P-loop containing nucleotide triphosphate hydrolases"/>
    <property type="match status" value="2"/>
</dbReference>
<dbReference type="CDD" id="cd03272">
    <property type="entry name" value="ABC_SMC3_euk"/>
    <property type="match status" value="1"/>
</dbReference>
<dbReference type="Pfam" id="PF06470">
    <property type="entry name" value="SMC_hinge"/>
    <property type="match status" value="1"/>
</dbReference>
<evidence type="ECO:0000256" key="8">
    <source>
        <dbReference type="PIRNR" id="PIRNR005719"/>
    </source>
</evidence>
<evidence type="ECO:0000256" key="1">
    <source>
        <dbReference type="ARBA" id="ARBA00004123"/>
    </source>
</evidence>
<dbReference type="EMBL" id="KZ454987">
    <property type="protein sequence ID" value="PKI85465.1"/>
    <property type="molecule type" value="Genomic_DNA"/>
</dbReference>
<dbReference type="InterPro" id="IPR003395">
    <property type="entry name" value="RecF/RecN/SMC_N"/>
</dbReference>
<feature type="domain" description="SMC hinge" evidence="10">
    <location>
        <begin position="522"/>
        <end position="634"/>
    </location>
</feature>
<evidence type="ECO:0000256" key="6">
    <source>
        <dbReference type="ARBA" id="ARBA00023242"/>
    </source>
</evidence>
<dbReference type="GO" id="GO:0016887">
    <property type="term" value="F:ATP hydrolysis activity"/>
    <property type="evidence" value="ECO:0007669"/>
    <property type="project" value="InterPro"/>
</dbReference>
<dbReference type="SUPFAM" id="SSF52540">
    <property type="entry name" value="P-loop containing nucleoside triphosphate hydrolases"/>
    <property type="match status" value="1"/>
</dbReference>
<dbReference type="InterPro" id="IPR010935">
    <property type="entry name" value="SMC_hinge"/>
</dbReference>
<evidence type="ECO:0000256" key="7">
    <source>
        <dbReference type="ARBA" id="ARBA00023306"/>
    </source>
</evidence>
<dbReference type="PANTHER" id="PTHR43977">
    <property type="entry name" value="STRUCTURAL MAINTENANCE OF CHROMOSOMES PROTEIN 3"/>
    <property type="match status" value="1"/>
</dbReference>
<dbReference type="AlphaFoldDB" id="A0A2N1JG06"/>
<evidence type="ECO:0000313" key="11">
    <source>
        <dbReference type="EMBL" id="PKI85465.1"/>
    </source>
</evidence>
<keyword evidence="12" id="KW-1185">Reference proteome</keyword>
<reference evidence="11 12" key="1">
    <citation type="submission" date="2017-10" db="EMBL/GenBank/DDBJ databases">
        <title>A novel species of cold-tolerant Malassezia isolated from bats.</title>
        <authorList>
            <person name="Lorch J.M."/>
            <person name="Palmer J.M."/>
            <person name="Vanderwolf K.J."/>
            <person name="Schmidt K.Z."/>
            <person name="Verant M.L."/>
            <person name="Weller T.J."/>
            <person name="Blehert D.S."/>
        </authorList>
    </citation>
    <scope>NUCLEOTIDE SEQUENCE [LARGE SCALE GENOMIC DNA]</scope>
    <source>
        <strain evidence="11 12">NWHC:44797-103</strain>
    </source>
</reference>
<sequence>MYIKALTIHGFKSFRDTVGVADFSSQNNVIVGRNGAGKSNFFSAIRFVLSDAYTLLSREERHALLYDASGATSTTLSAYVEIVFDNSDARFPLSGDEVVLRRAISLGKDEYWIDKKSASKAEVDNLLESAGFSRSNPYYIVPQGRITHLTNMSDAERLALLKDVAGTRVYEQRRTDSVDIIRATDARYSGTAELLRDIEQRIEELGKEQGELRKFHARDRERRGLEYTIYQRELADCAELLDALEAERRTDVDTWNAQRAELTEQDHAVAHLEEQLVAARVELEQLALDQAQLDQERRTLGRHRAELESTLEDLGEARDASARTQLETQLRTLTDQIAAKDETLAEQTQAQRRAAQALEQKRGELEQIRSRIAALYAKQGRAAHFASAEERDAAVQSELAALDADAALLASASAAADKSCAEEDAQLQALAAQRTQLEASLASRSDALTRLGDAWRAQNEQRDALVEQKKELWKQETKINATLAHARDQHSAAQRTLAATMDRATASGLASIEAIAAREQMHGVYGPLYQLFSVDDRYKAAVEATAGASLFYVVVDTDATASTLLEHLHKENSGRVTFMPLNRLHPPDVAYPQSNDVIVLLRKLTFDPKYMPALKQVFGKTILCPKLDVAAAHVRSAHGQLNAITLDGDQVDRRGTLSGGFHDPRRSRLDAVRNAQRWLDEVRTGTVALDSTRAQLGEMEQQITQLYSDMHKLETQRQQLQDARTPDLETLAWVRRQEADAKARIARLEHLGAERAIEIASLQTRRVALEAELGTPLVDALRSDEVQALAQLVAQEGAVQKEVAAHTRAAHELANATSALSMELEEGLLREQGDVAGRLESMDTPLHPRGSEEAAASLQRHLDTNAARIGEIQQRYDALATQVQAYEDELEAQHGKQTEHGGEVQRQQKLAERFSAKKQRLLEQRDRVNQQIRDLGALPEDVFDKYTKLSTEQLVEQLQKARNALDQVAHVNKRAVEQYNSFSKQRDTLLQRHAELEKSHGAIDELVEVLDSRKDAALLDTYTQVSDHFARIFAQLVPGGKGRLEMVRDERGVPAGVEIHVAFSSAQQGQRVQQLSGGQKSLVALATVFSIQKTDPAPFYLFDEIDANLDTQYRTAVATMIAQLATDAQFICTTFRPELVERADRFFGIVFGTQKVSSVVEIAKAQALEFVDAAEGQ</sequence>
<dbReference type="GO" id="GO:0005694">
    <property type="term" value="C:chromosome"/>
    <property type="evidence" value="ECO:0007669"/>
    <property type="project" value="InterPro"/>
</dbReference>
<dbReference type="GO" id="GO:0051301">
    <property type="term" value="P:cell division"/>
    <property type="evidence" value="ECO:0007669"/>
    <property type="project" value="UniProtKB-KW"/>
</dbReference>
<dbReference type="GO" id="GO:0051276">
    <property type="term" value="P:chromosome organization"/>
    <property type="evidence" value="ECO:0007669"/>
    <property type="project" value="InterPro"/>
</dbReference>
<feature type="coiled-coil region" evidence="9">
    <location>
        <begin position="689"/>
        <end position="723"/>
    </location>
</feature>
<dbReference type="Gene3D" id="3.30.70.1620">
    <property type="match status" value="1"/>
</dbReference>
<evidence type="ECO:0000259" key="10">
    <source>
        <dbReference type="SMART" id="SM00968"/>
    </source>
</evidence>
<evidence type="ECO:0000313" key="12">
    <source>
        <dbReference type="Proteomes" id="UP000232875"/>
    </source>
</evidence>
<proteinExistence type="inferred from homology"/>
<dbReference type="SMART" id="SM00968">
    <property type="entry name" value="SMC_hinge"/>
    <property type="match status" value="1"/>
</dbReference>
<dbReference type="Gene3D" id="1.20.1060.20">
    <property type="match status" value="1"/>
</dbReference>
<dbReference type="InterPro" id="IPR041741">
    <property type="entry name" value="SMC3_ABC_euk"/>
</dbReference>
<dbReference type="GO" id="GO:0005634">
    <property type="term" value="C:nucleus"/>
    <property type="evidence" value="ECO:0007669"/>
    <property type="project" value="UniProtKB-SubCell"/>
</dbReference>
<protein>
    <recommendedName>
        <fullName evidence="8">Structural maintenance of chromosomes protein</fullName>
    </recommendedName>
</protein>
<comment type="similarity">
    <text evidence="2">Belongs to the SMC family. SMC3 subfamily.</text>
</comment>
<evidence type="ECO:0000256" key="4">
    <source>
        <dbReference type="ARBA" id="ARBA00022776"/>
    </source>
</evidence>
<comment type="subcellular location">
    <subcellularLocation>
        <location evidence="1 8">Nucleus</location>
    </subcellularLocation>
</comment>
<evidence type="ECO:0000256" key="5">
    <source>
        <dbReference type="ARBA" id="ARBA00023054"/>
    </source>
</evidence>
<name>A0A2N1JG06_9BASI</name>
<keyword evidence="3" id="KW-0132">Cell division</keyword>
<feature type="coiled-coil region" evidence="9">
    <location>
        <begin position="869"/>
        <end position="978"/>
    </location>
</feature>
<dbReference type="GO" id="GO:0007059">
    <property type="term" value="P:chromosome segregation"/>
    <property type="evidence" value="ECO:0007669"/>
    <property type="project" value="UniProtKB-ARBA"/>
</dbReference>
<dbReference type="STRING" id="2020962.A0A2N1JG06"/>